<feature type="coiled-coil region" evidence="3">
    <location>
        <begin position="39"/>
        <end position="87"/>
    </location>
</feature>
<feature type="non-terminal residue" evidence="4">
    <location>
        <position position="222"/>
    </location>
</feature>
<organism evidence="4">
    <name type="scientific">marine sediment metagenome</name>
    <dbReference type="NCBI Taxonomy" id="412755"/>
    <lineage>
        <taxon>unclassified sequences</taxon>
        <taxon>metagenomes</taxon>
        <taxon>ecological metagenomes</taxon>
    </lineage>
</organism>
<keyword evidence="1" id="KW-0963">Cytoplasm</keyword>
<dbReference type="EMBL" id="BARW01016065">
    <property type="protein sequence ID" value="GAJ01576.1"/>
    <property type="molecule type" value="Genomic_DNA"/>
</dbReference>
<name>X1UNW9_9ZZZZ</name>
<evidence type="ECO:0008006" key="5">
    <source>
        <dbReference type="Google" id="ProtNLM"/>
    </source>
</evidence>
<dbReference type="SUPFAM" id="SSF52540">
    <property type="entry name" value="P-loop containing nucleoside triphosphate hydrolases"/>
    <property type="match status" value="1"/>
</dbReference>
<comment type="caution">
    <text evidence="4">The sequence shown here is derived from an EMBL/GenBank/DDBJ whole genome shotgun (WGS) entry which is preliminary data.</text>
</comment>
<keyword evidence="2" id="KW-0238">DNA-binding</keyword>
<dbReference type="PANTHER" id="PTHR42963">
    <property type="entry name" value="CHROMOSOME PARTITION PROTEIN MUKB"/>
    <property type="match status" value="1"/>
</dbReference>
<dbReference type="InterPro" id="IPR050308">
    <property type="entry name" value="MukB/SMC"/>
</dbReference>
<gene>
    <name evidence="4" type="ORF">S12H4_28058</name>
</gene>
<protein>
    <recommendedName>
        <fullName evidence="5">Chromosome partition protein Smc</fullName>
    </recommendedName>
</protein>
<dbReference type="GO" id="GO:0005737">
    <property type="term" value="C:cytoplasm"/>
    <property type="evidence" value="ECO:0007669"/>
    <property type="project" value="TreeGrafter"/>
</dbReference>
<keyword evidence="3" id="KW-0175">Coiled coil</keyword>
<dbReference type="GO" id="GO:0003677">
    <property type="term" value="F:DNA binding"/>
    <property type="evidence" value="ECO:0007669"/>
    <property type="project" value="UniProtKB-KW"/>
</dbReference>
<dbReference type="InterPro" id="IPR027417">
    <property type="entry name" value="P-loop_NTPase"/>
</dbReference>
<proteinExistence type="predicted"/>
<reference evidence="4" key="1">
    <citation type="journal article" date="2014" name="Front. Microbiol.">
        <title>High frequency of phylogenetically diverse reductive dehalogenase-homologous genes in deep subseafloor sedimentary metagenomes.</title>
        <authorList>
            <person name="Kawai M."/>
            <person name="Futagami T."/>
            <person name="Toyoda A."/>
            <person name="Takaki Y."/>
            <person name="Nishi S."/>
            <person name="Hori S."/>
            <person name="Arai W."/>
            <person name="Tsubouchi T."/>
            <person name="Morono Y."/>
            <person name="Uchiyama I."/>
            <person name="Ito T."/>
            <person name="Fujiyama A."/>
            <person name="Inagaki F."/>
            <person name="Takami H."/>
        </authorList>
    </citation>
    <scope>NUCLEOTIDE SEQUENCE</scope>
    <source>
        <strain evidence="4">Expedition CK06-06</strain>
    </source>
</reference>
<evidence type="ECO:0000256" key="1">
    <source>
        <dbReference type="ARBA" id="ARBA00022490"/>
    </source>
</evidence>
<sequence>MDIGIGARTYSLVEQNSIERLIEAKPADRREFIEEAAGIAKYKGRKEAASRKMESTRQNIVRLTDIIREVKTQLNSMSRQAKRAERYKALKKSVKEAELTLALQTYSDLTAKQKSLKDAHDAIADRSIEIETRLKKLEASVEKIKEEILENDGLISGHQEKLYEIKNGISIKEQEIEFSKGKITEISARKQKNLTEIDILRSKKENTIEELNTLQTKIAESD</sequence>
<evidence type="ECO:0000313" key="4">
    <source>
        <dbReference type="EMBL" id="GAJ01576.1"/>
    </source>
</evidence>
<dbReference type="AlphaFoldDB" id="X1UNW9"/>
<evidence type="ECO:0000256" key="3">
    <source>
        <dbReference type="SAM" id="Coils"/>
    </source>
</evidence>
<dbReference type="Gene3D" id="6.10.140.1720">
    <property type="match status" value="1"/>
</dbReference>
<accession>X1UNW9</accession>
<evidence type="ECO:0000256" key="2">
    <source>
        <dbReference type="ARBA" id="ARBA00023125"/>
    </source>
</evidence>
<dbReference type="PANTHER" id="PTHR42963:SF1">
    <property type="entry name" value="DUF4476 DOMAIN-CONTAINING PROTEIN"/>
    <property type="match status" value="1"/>
</dbReference>